<accession>A0ACC1N840</accession>
<evidence type="ECO:0000313" key="2">
    <source>
        <dbReference type="Proteomes" id="UP001144978"/>
    </source>
</evidence>
<reference evidence="1" key="1">
    <citation type="submission" date="2022-08" db="EMBL/GenBank/DDBJ databases">
        <title>Genome Sequence of Pycnoporus sanguineus.</title>
        <authorList>
            <person name="Buettner E."/>
        </authorList>
    </citation>
    <scope>NUCLEOTIDE SEQUENCE</scope>
    <source>
        <strain evidence="1">CG-C14</strain>
    </source>
</reference>
<evidence type="ECO:0000313" key="1">
    <source>
        <dbReference type="EMBL" id="KAJ2975239.1"/>
    </source>
</evidence>
<organism evidence="1 2">
    <name type="scientific">Trametes sanguinea</name>
    <dbReference type="NCBI Taxonomy" id="158606"/>
    <lineage>
        <taxon>Eukaryota</taxon>
        <taxon>Fungi</taxon>
        <taxon>Dikarya</taxon>
        <taxon>Basidiomycota</taxon>
        <taxon>Agaricomycotina</taxon>
        <taxon>Agaricomycetes</taxon>
        <taxon>Polyporales</taxon>
        <taxon>Polyporaceae</taxon>
        <taxon>Trametes</taxon>
    </lineage>
</organism>
<sequence>MRSSSVFMYSATKQSSSSSSISISQNKLPWPTFSPDAAPPHSVVVHRHARLPTSRPPALQAHTLGGQAISSSEKSELQQNTHMKQIKLDHRKHHLQHSLESFWSRTPDRLILELCCDIGDFAPVKLGRDVSPQALSQCAGDLLDQWEHQRCPDEASFGAEDALQRNKPRDDMAGRWT</sequence>
<gene>
    <name evidence="1" type="ORF">NUW54_g11764</name>
</gene>
<comment type="caution">
    <text evidence="1">The sequence shown here is derived from an EMBL/GenBank/DDBJ whole genome shotgun (WGS) entry which is preliminary data.</text>
</comment>
<name>A0ACC1N840_9APHY</name>
<dbReference type="Proteomes" id="UP001144978">
    <property type="component" value="Unassembled WGS sequence"/>
</dbReference>
<keyword evidence="2" id="KW-1185">Reference proteome</keyword>
<protein>
    <submittedName>
        <fullName evidence="1">Uncharacterized protein</fullName>
    </submittedName>
</protein>
<proteinExistence type="predicted"/>
<dbReference type="EMBL" id="JANSHE010004724">
    <property type="protein sequence ID" value="KAJ2975239.1"/>
    <property type="molecule type" value="Genomic_DNA"/>
</dbReference>